<proteinExistence type="predicted"/>
<evidence type="ECO:0000256" key="1">
    <source>
        <dbReference type="SAM" id="MobiDB-lite"/>
    </source>
</evidence>
<name>A0A6C0KDJ3_9ZZZZ</name>
<organism evidence="2">
    <name type="scientific">viral metagenome</name>
    <dbReference type="NCBI Taxonomy" id="1070528"/>
    <lineage>
        <taxon>unclassified sequences</taxon>
        <taxon>metagenomes</taxon>
        <taxon>organismal metagenomes</taxon>
    </lineage>
</organism>
<reference evidence="2" key="1">
    <citation type="journal article" date="2020" name="Nature">
        <title>Giant virus diversity and host interactions through global metagenomics.</title>
        <authorList>
            <person name="Schulz F."/>
            <person name="Roux S."/>
            <person name="Paez-Espino D."/>
            <person name="Jungbluth S."/>
            <person name="Walsh D.A."/>
            <person name="Denef V.J."/>
            <person name="McMahon K.D."/>
            <person name="Konstantinidis K.T."/>
            <person name="Eloe-Fadrosh E.A."/>
            <person name="Kyrpides N.C."/>
            <person name="Woyke T."/>
        </authorList>
    </citation>
    <scope>NUCLEOTIDE SEQUENCE</scope>
    <source>
        <strain evidence="2">GVMAG-S-1102113-118</strain>
    </source>
</reference>
<evidence type="ECO:0000313" key="2">
    <source>
        <dbReference type="EMBL" id="QHU14388.1"/>
    </source>
</evidence>
<dbReference type="AlphaFoldDB" id="A0A6C0KDJ3"/>
<sequence>MPYPHQDYFLNLRIDSLTKDDIDSVYQKAMDVGQYTSSKSPGRISKTRVSTNSAGVKTHFETTTGRVKTGRPGPPVPPRPLTLEEKQERLYASR</sequence>
<feature type="region of interest" description="Disordered" evidence="1">
    <location>
        <begin position="35"/>
        <end position="94"/>
    </location>
</feature>
<protein>
    <submittedName>
        <fullName evidence="2">Uncharacterized protein</fullName>
    </submittedName>
</protein>
<dbReference type="EMBL" id="MN740839">
    <property type="protein sequence ID" value="QHU14388.1"/>
    <property type="molecule type" value="Genomic_DNA"/>
</dbReference>
<feature type="compositionally biased region" description="Low complexity" evidence="1">
    <location>
        <begin position="62"/>
        <end position="71"/>
    </location>
</feature>
<accession>A0A6C0KDJ3</accession>
<feature type="compositionally biased region" description="Basic and acidic residues" evidence="1">
    <location>
        <begin position="82"/>
        <end position="94"/>
    </location>
</feature>